<evidence type="ECO:0000256" key="2">
    <source>
        <dbReference type="ARBA" id="ARBA00023043"/>
    </source>
</evidence>
<gene>
    <name evidence="5" type="ORF">UV8b_05567</name>
</gene>
<keyword evidence="6" id="KW-1185">Reference proteome</keyword>
<dbReference type="Pfam" id="PF12796">
    <property type="entry name" value="Ank_2"/>
    <property type="match status" value="1"/>
</dbReference>
<dbReference type="Gene3D" id="1.25.40.20">
    <property type="entry name" value="Ankyrin repeat-containing domain"/>
    <property type="match status" value="3"/>
</dbReference>
<keyword evidence="2 3" id="KW-0040">ANK repeat</keyword>
<dbReference type="SUPFAM" id="SSF48403">
    <property type="entry name" value="Ankyrin repeat"/>
    <property type="match status" value="1"/>
</dbReference>
<sequence>MKPSPPTLAMPAAGTAVSPPPSSAAAQIGRPSMWTKSAQRKMTRLYVYTTLPLSKIVELIHSHSPEGAPGHDSAHKKLNILLDKEPRWLHPRNDSDMSRRVAELANSPTRLSSAAAEAAAEAALDGQPSSASSHARTCRSPGLVWFQDGVSPASASLPQQLPALHRSAVAFSSPPPPSGSPTLTLQNPSLASTAGSPLSHDQAECPGEPKLFSNFLRRTTCLSNSTNNTTGSFRRVLSDYSEPYVQTVKRLVKRFTAPLSAAQSSVSPSPSLETAAVAQTWVDEDDCPPKLQHRPFPIPGDALKLDECAYGEHCQATRESHTRQRCLCFDADLDACVLPWVNRTGLTRTGQRLVTSGPTRHDLDVVDPFGNTVLHFLAARGSLDVLKQALKTDYCLTLIGARNSAGQNFLHVLDRRILENSDHVASLLATVPESASDLIHSRDDYGRSFVHILQAEQPPGGELVRRVAGLCHRPGFSVARDAFGFTATSGSDPTSTEGGQPRLALQQSLGPISATGPGLAGESRLLRHIRLAEQNPLLQDEHGRNGLHCLAMATLSSAAAAHKYQRPSPARDKITKRQRNPGAALDSSRNRLALRLGLLQGLLEAGVDPNQHDEDGNTPLMVFVANLPEDDDYKMPPKILEALVQGGANVGARNRRGETALHIAVRCGRKLAMRTLCRHGANVHARDSAGRSLLDVADAKMLGCERGGDTKRYAHFEACRAWLSGRGMALQRPSVTDEWGRR</sequence>
<evidence type="ECO:0000256" key="3">
    <source>
        <dbReference type="PROSITE-ProRule" id="PRU00023"/>
    </source>
</evidence>
<evidence type="ECO:0000313" key="5">
    <source>
        <dbReference type="EMBL" id="QUC21324.1"/>
    </source>
</evidence>
<dbReference type="GeneID" id="66066344"/>
<evidence type="ECO:0000256" key="4">
    <source>
        <dbReference type="SAM" id="MobiDB-lite"/>
    </source>
</evidence>
<feature type="region of interest" description="Disordered" evidence="4">
    <location>
        <begin position="169"/>
        <end position="204"/>
    </location>
</feature>
<dbReference type="PROSITE" id="PS50297">
    <property type="entry name" value="ANK_REP_REGION"/>
    <property type="match status" value="1"/>
</dbReference>
<feature type="region of interest" description="Disordered" evidence="4">
    <location>
        <begin position="112"/>
        <end position="135"/>
    </location>
</feature>
<feature type="compositionally biased region" description="Polar residues" evidence="4">
    <location>
        <begin position="182"/>
        <end position="196"/>
    </location>
</feature>
<dbReference type="SMART" id="SM00248">
    <property type="entry name" value="ANK"/>
    <property type="match status" value="3"/>
</dbReference>
<protein>
    <recommendedName>
        <fullName evidence="7">Ankyrin repeat protein</fullName>
    </recommendedName>
</protein>
<keyword evidence="1" id="KW-0677">Repeat</keyword>
<dbReference type="KEGG" id="uvi:66066344"/>
<dbReference type="OrthoDB" id="194358at2759"/>
<dbReference type="Proteomes" id="UP000027002">
    <property type="component" value="Chromosome 4"/>
</dbReference>
<evidence type="ECO:0008006" key="7">
    <source>
        <dbReference type="Google" id="ProtNLM"/>
    </source>
</evidence>
<proteinExistence type="predicted"/>
<feature type="region of interest" description="Disordered" evidence="4">
    <location>
        <begin position="564"/>
        <end position="585"/>
    </location>
</feature>
<feature type="repeat" description="ANK" evidence="3">
    <location>
        <begin position="656"/>
        <end position="688"/>
    </location>
</feature>
<name>A0A8E5HTM3_USTVR</name>
<feature type="compositionally biased region" description="Low complexity" evidence="4">
    <location>
        <begin position="114"/>
        <end position="123"/>
    </location>
</feature>
<dbReference type="PROSITE" id="PS50088">
    <property type="entry name" value="ANK_REPEAT"/>
    <property type="match status" value="1"/>
</dbReference>
<dbReference type="RefSeq" id="XP_042998997.1">
    <property type="nucleotide sequence ID" value="XM_043143064.1"/>
</dbReference>
<accession>A0A8E5HTM3</accession>
<dbReference type="InterPro" id="IPR002110">
    <property type="entry name" value="Ankyrin_rpt"/>
</dbReference>
<feature type="region of interest" description="Disordered" evidence="4">
    <location>
        <begin position="1"/>
        <end position="32"/>
    </location>
</feature>
<evidence type="ECO:0000313" key="6">
    <source>
        <dbReference type="Proteomes" id="UP000027002"/>
    </source>
</evidence>
<dbReference type="InterPro" id="IPR036770">
    <property type="entry name" value="Ankyrin_rpt-contain_sf"/>
</dbReference>
<evidence type="ECO:0000256" key="1">
    <source>
        <dbReference type="ARBA" id="ARBA00022737"/>
    </source>
</evidence>
<reference evidence="5" key="1">
    <citation type="submission" date="2020-03" db="EMBL/GenBank/DDBJ databases">
        <title>A mixture of massive structural variations and highly conserved coding sequences in Ustilaginoidea virens genome.</title>
        <authorList>
            <person name="Zhang K."/>
            <person name="Zhao Z."/>
            <person name="Zhang Z."/>
            <person name="Li Y."/>
            <person name="Hsiang T."/>
            <person name="Sun W."/>
        </authorList>
    </citation>
    <scope>NUCLEOTIDE SEQUENCE</scope>
    <source>
        <strain evidence="5">UV-8b</strain>
    </source>
</reference>
<dbReference type="PANTHER" id="PTHR24173">
    <property type="entry name" value="ANKYRIN REPEAT CONTAINING"/>
    <property type="match status" value="1"/>
</dbReference>
<dbReference type="PANTHER" id="PTHR24173:SF74">
    <property type="entry name" value="ANKYRIN REPEAT DOMAIN-CONTAINING PROTEIN 16"/>
    <property type="match status" value="1"/>
</dbReference>
<dbReference type="AlphaFoldDB" id="A0A8E5HTM3"/>
<organism evidence="5 6">
    <name type="scientific">Ustilaginoidea virens</name>
    <name type="common">Rice false smut fungus</name>
    <name type="synonym">Villosiclava virens</name>
    <dbReference type="NCBI Taxonomy" id="1159556"/>
    <lineage>
        <taxon>Eukaryota</taxon>
        <taxon>Fungi</taxon>
        <taxon>Dikarya</taxon>
        <taxon>Ascomycota</taxon>
        <taxon>Pezizomycotina</taxon>
        <taxon>Sordariomycetes</taxon>
        <taxon>Hypocreomycetidae</taxon>
        <taxon>Hypocreales</taxon>
        <taxon>Clavicipitaceae</taxon>
        <taxon>Ustilaginoidea</taxon>
    </lineage>
</organism>
<dbReference type="EMBL" id="CP072756">
    <property type="protein sequence ID" value="QUC21324.1"/>
    <property type="molecule type" value="Genomic_DNA"/>
</dbReference>